<organism evidence="1 2">
    <name type="scientific">Glossina palpalis gambiensis</name>
    <dbReference type="NCBI Taxonomy" id="67801"/>
    <lineage>
        <taxon>Eukaryota</taxon>
        <taxon>Metazoa</taxon>
        <taxon>Ecdysozoa</taxon>
        <taxon>Arthropoda</taxon>
        <taxon>Hexapoda</taxon>
        <taxon>Insecta</taxon>
        <taxon>Pterygota</taxon>
        <taxon>Neoptera</taxon>
        <taxon>Endopterygota</taxon>
        <taxon>Diptera</taxon>
        <taxon>Brachycera</taxon>
        <taxon>Muscomorpha</taxon>
        <taxon>Hippoboscoidea</taxon>
        <taxon>Glossinidae</taxon>
        <taxon>Glossina</taxon>
    </lineage>
</organism>
<dbReference type="Proteomes" id="UP000092460">
    <property type="component" value="Unassembled WGS sequence"/>
</dbReference>
<dbReference type="EnsemblMetazoa" id="GPPI042302-RA">
    <property type="protein sequence ID" value="GPPI042302-PA"/>
    <property type="gene ID" value="GPPI042302"/>
</dbReference>
<reference evidence="1" key="2">
    <citation type="submission" date="2020-05" db="UniProtKB">
        <authorList>
            <consortium name="EnsemblMetazoa"/>
        </authorList>
    </citation>
    <scope>IDENTIFICATION</scope>
    <source>
        <strain evidence="1">IAEA</strain>
    </source>
</reference>
<reference evidence="2" key="1">
    <citation type="submission" date="2015-01" db="EMBL/GenBank/DDBJ databases">
        <authorList>
            <person name="Aksoy S."/>
            <person name="Warren W."/>
            <person name="Wilson R.K."/>
        </authorList>
    </citation>
    <scope>NUCLEOTIDE SEQUENCE [LARGE SCALE GENOMIC DNA]</scope>
    <source>
        <strain evidence="2">IAEA</strain>
    </source>
</reference>
<evidence type="ECO:0000313" key="1">
    <source>
        <dbReference type="EnsemblMetazoa" id="GPPI042302-PA"/>
    </source>
</evidence>
<sequence length="91" mass="10127">MAVLTDDDVVAIEEEMDEEKLPLVFDNDDVEVNRERGKTFGVMPTILPPPVPPCAMAIPGVMPTIEPPVFWPKGKTSTSLGRLIRLRALRR</sequence>
<proteinExistence type="predicted"/>
<accession>A0A1B0BW22</accession>
<name>A0A1B0BW22_9MUSC</name>
<dbReference type="EMBL" id="JXJN01021578">
    <property type="status" value="NOT_ANNOTATED_CDS"/>
    <property type="molecule type" value="Genomic_DNA"/>
</dbReference>
<keyword evidence="2" id="KW-1185">Reference proteome</keyword>
<dbReference type="AlphaFoldDB" id="A0A1B0BW22"/>
<dbReference type="VEuPathDB" id="VectorBase:GPPI042302"/>
<protein>
    <submittedName>
        <fullName evidence="1">Uncharacterized protein</fullName>
    </submittedName>
</protein>
<evidence type="ECO:0000313" key="2">
    <source>
        <dbReference type="Proteomes" id="UP000092460"/>
    </source>
</evidence>